<sequence>MIAHAARRLAAAVAALVLLAVTLVAVGPQSPNVPFGPQAAGAQERAGGEPGARDNRAPDAAIRERAATADATRGPGARAAESRGPGERADGDFKESNTCLEQENNVLFLFDHTWLSNSVTPLGVKNLISRSVEGLLGTNSRVTVVPFASTTPHNSTYQMSGSTRTQQGVDQLIKKVFEAINSNDGTSPNWAGAFQWARENAPATGWDSIVFIGTSPPWLSVNGETGIMTSRVDKVDLDSAGFELARLMEANPGANFMPVVTDYLERDSNRTQVYNPFRRWTNGEIMQHIFGGFATRYQVPVGRLATQTVYDDVMERIKPWCLNVSTELVDGTGQSYDAAEDSTIDIETAPPLKISPGRASAGTFENRIEDSNSTTPLLPNYGQMRTNNQGKVGGHLYATEGKPGRFTLRPQLSEDIRFYADNPMTCRATTLSNADDAGARQARTREVGTLSKGPRGEPVMTIDSKPGESIECTVRTARRFRWSLPPTSAPARTTHSPSRSTPMRSRPR</sequence>
<evidence type="ECO:0008006" key="4">
    <source>
        <dbReference type="Google" id="ProtNLM"/>
    </source>
</evidence>
<gene>
    <name evidence="2" type="ORF">CATYP_05460</name>
</gene>
<reference evidence="2 3" key="1">
    <citation type="submission" date="2014-07" db="EMBL/GenBank/DDBJ databases">
        <title>Complete genome sequence of Corynebacterium atypicum DSM 44849: identifiction of the mycolic acid biosynthesis genes.</title>
        <authorList>
            <person name="Tippelt A."/>
            <person name="Mollmann S."/>
            <person name="Albersmeier A."/>
            <person name="Jaenicke S."/>
            <person name="Ruckert C."/>
            <person name="Tauch A."/>
        </authorList>
    </citation>
    <scope>NUCLEOTIDE SEQUENCE [LARGE SCALE GENOMIC DNA]</scope>
    <source>
        <strain evidence="2 3">R2070</strain>
    </source>
</reference>
<feature type="compositionally biased region" description="Basic and acidic residues" evidence="1">
    <location>
        <begin position="51"/>
        <end position="67"/>
    </location>
</feature>
<evidence type="ECO:0000313" key="3">
    <source>
        <dbReference type="Proteomes" id="UP000028504"/>
    </source>
</evidence>
<evidence type="ECO:0000313" key="2">
    <source>
        <dbReference type="EMBL" id="AIG64157.1"/>
    </source>
</evidence>
<protein>
    <recommendedName>
        <fullName evidence="4">VWFA domain-containing protein</fullName>
    </recommendedName>
</protein>
<dbReference type="Proteomes" id="UP000028504">
    <property type="component" value="Chromosome"/>
</dbReference>
<organism evidence="2 3">
    <name type="scientific">Corynebacterium atypicum</name>
    <dbReference type="NCBI Taxonomy" id="191610"/>
    <lineage>
        <taxon>Bacteria</taxon>
        <taxon>Bacillati</taxon>
        <taxon>Actinomycetota</taxon>
        <taxon>Actinomycetes</taxon>
        <taxon>Mycobacteriales</taxon>
        <taxon>Corynebacteriaceae</taxon>
        <taxon>Corynebacterium</taxon>
    </lineage>
</organism>
<proteinExistence type="predicted"/>
<feature type="compositionally biased region" description="Basic and acidic residues" evidence="1">
    <location>
        <begin position="80"/>
        <end position="93"/>
    </location>
</feature>
<feature type="region of interest" description="Disordered" evidence="1">
    <location>
        <begin position="31"/>
        <end position="93"/>
    </location>
</feature>
<feature type="compositionally biased region" description="Low complexity" evidence="1">
    <location>
        <begin position="490"/>
        <end position="508"/>
    </location>
</feature>
<feature type="region of interest" description="Disordered" evidence="1">
    <location>
        <begin position="435"/>
        <end position="458"/>
    </location>
</feature>
<feature type="region of interest" description="Disordered" evidence="1">
    <location>
        <begin position="481"/>
        <end position="508"/>
    </location>
</feature>
<dbReference type="EMBL" id="CP008944">
    <property type="protein sequence ID" value="AIG64157.1"/>
    <property type="molecule type" value="Genomic_DNA"/>
</dbReference>
<evidence type="ECO:0000256" key="1">
    <source>
        <dbReference type="SAM" id="MobiDB-lite"/>
    </source>
</evidence>
<accession>A0ABM5QMT5</accession>
<name>A0ABM5QMT5_9CORY</name>
<keyword evidence="3" id="KW-1185">Reference proteome</keyword>
<feature type="compositionally biased region" description="Low complexity" evidence="1">
    <location>
        <begin position="36"/>
        <end position="45"/>
    </location>
</feature>
<dbReference type="RefSeq" id="WP_144239879.1">
    <property type="nucleotide sequence ID" value="NZ_CP008944.1"/>
</dbReference>